<dbReference type="InterPro" id="IPR011738">
    <property type="entry name" value="Phage_CHP"/>
</dbReference>
<dbReference type="AlphaFoldDB" id="A0A0F9JPT2"/>
<organism evidence="1">
    <name type="scientific">marine sediment metagenome</name>
    <dbReference type="NCBI Taxonomy" id="412755"/>
    <lineage>
        <taxon>unclassified sequences</taxon>
        <taxon>metagenomes</taxon>
        <taxon>ecological metagenomes</taxon>
    </lineage>
</organism>
<dbReference type="NCBIfam" id="TIGR02215">
    <property type="entry name" value="phage_chp_gp8"/>
    <property type="match status" value="1"/>
</dbReference>
<name>A0A0F9JPT2_9ZZZZ</name>
<dbReference type="Pfam" id="PF05135">
    <property type="entry name" value="Phage_connect_1"/>
    <property type="match status" value="1"/>
</dbReference>
<dbReference type="InterPro" id="IPR021146">
    <property type="entry name" value="Phage_gp6-like_head-tail"/>
</dbReference>
<dbReference type="EMBL" id="LAZR01009587">
    <property type="protein sequence ID" value="KKM71718.1"/>
    <property type="molecule type" value="Genomic_DNA"/>
</dbReference>
<sequence>MRKVVDTYRIIKVALTLPISVADAKEQLRITHSLHDDLITDLIWGAVKQFEKRANVCLSSQRWRAFLDKGYEYIDLWKYPITSISSIQYYDSDNAIQTLSEDDYFSNADSGSIGFINRPVTVRVENIPSTYMRDDAFFITFIAGFELIDYDVKQALLSWVYRKYEDPNDAVTEKISFFDNVVRDSRSYGL</sequence>
<dbReference type="Gene3D" id="1.10.3230.30">
    <property type="entry name" value="Phage gp6-like head-tail connector protein"/>
    <property type="match status" value="1"/>
</dbReference>
<accession>A0A0F9JPT2</accession>
<reference evidence="1" key="1">
    <citation type="journal article" date="2015" name="Nature">
        <title>Complex archaea that bridge the gap between prokaryotes and eukaryotes.</title>
        <authorList>
            <person name="Spang A."/>
            <person name="Saw J.H."/>
            <person name="Jorgensen S.L."/>
            <person name="Zaremba-Niedzwiedzka K."/>
            <person name="Martijn J."/>
            <person name="Lind A.E."/>
            <person name="van Eijk R."/>
            <person name="Schleper C."/>
            <person name="Guy L."/>
            <person name="Ettema T.J."/>
        </authorList>
    </citation>
    <scope>NUCLEOTIDE SEQUENCE</scope>
</reference>
<gene>
    <name evidence="1" type="ORF">LCGC14_1427740</name>
</gene>
<proteinExistence type="predicted"/>
<evidence type="ECO:0000313" key="1">
    <source>
        <dbReference type="EMBL" id="KKM71718.1"/>
    </source>
</evidence>
<comment type="caution">
    <text evidence="1">The sequence shown here is derived from an EMBL/GenBank/DDBJ whole genome shotgun (WGS) entry which is preliminary data.</text>
</comment>
<protein>
    <submittedName>
        <fullName evidence="1">Uncharacterized protein</fullName>
    </submittedName>
</protein>
<dbReference type="CDD" id="cd08054">
    <property type="entry name" value="gp6"/>
    <property type="match status" value="1"/>
</dbReference>